<dbReference type="InterPro" id="IPR021986">
    <property type="entry name" value="Spherulin4"/>
</dbReference>
<dbReference type="Proteomes" id="UP000198605">
    <property type="component" value="Unassembled WGS sequence"/>
</dbReference>
<keyword evidence="2" id="KW-1185">Reference proteome</keyword>
<dbReference type="AlphaFoldDB" id="A0A1C6V3B6"/>
<protein>
    <submittedName>
        <fullName evidence="1">Spherulation-specific family 4</fullName>
    </submittedName>
</protein>
<dbReference type="STRING" id="47854.GA0070603_3094"/>
<evidence type="ECO:0000313" key="1">
    <source>
        <dbReference type="EMBL" id="SCL60841.1"/>
    </source>
</evidence>
<proteinExistence type="predicted"/>
<dbReference type="OrthoDB" id="3311125at2"/>
<sequence length="314" mass="34081">MFSDGGVRRAARVGLLAVFLMPLALIGGGEGAEAFPQRLGLPAYWSPATADGRAMFERLGRAGPAAGIVVVNGSRSAPELPYDPHWGHAFTLLHRAGARPIGYVDTGYLGLTFGGPGQVTRPDGPGRGRSDVDSWTAQIDRDIDDWYRVYGAAGLQGIFLDRTTALCGPDDGYVDSYRAVVARIRERHPGAYLVMNPGRTTERCYRDLADTLVTFEGPYRDYLDWRPSGWEGELPAERFWHLVYAAPGPAGLRRAVALSKGRNVGFVHVTDGSHTVDGLGHPWISMPGEDWWRAELLAAAGRAVPWAVDVASPR</sequence>
<accession>A0A1C6V3B6</accession>
<dbReference type="Pfam" id="PF12138">
    <property type="entry name" value="Spherulin4"/>
    <property type="match status" value="1"/>
</dbReference>
<dbReference type="EMBL" id="FMIB01000002">
    <property type="protein sequence ID" value="SCL60841.1"/>
    <property type="molecule type" value="Genomic_DNA"/>
</dbReference>
<dbReference type="PANTHER" id="PTHR35040:SF7">
    <property type="entry name" value="FIBRONECTIN TYPE-III DOMAIN-CONTAINING PROTEIN-RELATED"/>
    <property type="match status" value="1"/>
</dbReference>
<organism evidence="1 2">
    <name type="scientific">Micromonospora chersina</name>
    <dbReference type="NCBI Taxonomy" id="47854"/>
    <lineage>
        <taxon>Bacteria</taxon>
        <taxon>Bacillati</taxon>
        <taxon>Actinomycetota</taxon>
        <taxon>Actinomycetes</taxon>
        <taxon>Micromonosporales</taxon>
        <taxon>Micromonosporaceae</taxon>
        <taxon>Micromonospora</taxon>
    </lineage>
</organism>
<dbReference type="PANTHER" id="PTHR35040">
    <property type="match status" value="1"/>
</dbReference>
<evidence type="ECO:0000313" key="2">
    <source>
        <dbReference type="Proteomes" id="UP000198605"/>
    </source>
</evidence>
<reference evidence="2" key="1">
    <citation type="submission" date="2016-06" db="EMBL/GenBank/DDBJ databases">
        <authorList>
            <person name="Varghese N."/>
            <person name="Submissions Spin"/>
        </authorList>
    </citation>
    <scope>NUCLEOTIDE SEQUENCE [LARGE SCALE GENOMIC DNA]</scope>
    <source>
        <strain evidence="2">DSM 44151</strain>
    </source>
</reference>
<name>A0A1C6V3B6_9ACTN</name>
<gene>
    <name evidence="1" type="ORF">GA0070603_3094</name>
</gene>